<keyword evidence="1" id="KW-1133">Transmembrane helix</keyword>
<dbReference type="AlphaFoldDB" id="A0A1A9V5J7"/>
<sequence>MKTGDENGGFPLCKATYAKLCCTKALPRHVHNIGQNKLRRNEKYIKRKTKANVILKLKFGFIITICVAGIARIESKAEGIRNLIRQNIRPQKQLLCNALYFPMHLATRNYIGNGFHSVLDNTPPISSD</sequence>
<keyword evidence="1" id="KW-0812">Transmembrane</keyword>
<evidence type="ECO:0000256" key="1">
    <source>
        <dbReference type="SAM" id="Phobius"/>
    </source>
</evidence>
<dbReference type="EnsemblMetazoa" id="GAUT026703-RA">
    <property type="protein sequence ID" value="GAUT026703-PA"/>
    <property type="gene ID" value="GAUT026703"/>
</dbReference>
<dbReference type="Proteomes" id="UP000078200">
    <property type="component" value="Unassembled WGS sequence"/>
</dbReference>
<evidence type="ECO:0000313" key="3">
    <source>
        <dbReference type="Proteomes" id="UP000078200"/>
    </source>
</evidence>
<dbReference type="VEuPathDB" id="VectorBase:GAUT026703"/>
<keyword evidence="1" id="KW-0472">Membrane</keyword>
<accession>A0A1A9V5J7</accession>
<organism evidence="2 3">
    <name type="scientific">Glossina austeni</name>
    <name type="common">Savannah tsetse fly</name>
    <dbReference type="NCBI Taxonomy" id="7395"/>
    <lineage>
        <taxon>Eukaryota</taxon>
        <taxon>Metazoa</taxon>
        <taxon>Ecdysozoa</taxon>
        <taxon>Arthropoda</taxon>
        <taxon>Hexapoda</taxon>
        <taxon>Insecta</taxon>
        <taxon>Pterygota</taxon>
        <taxon>Neoptera</taxon>
        <taxon>Endopterygota</taxon>
        <taxon>Diptera</taxon>
        <taxon>Brachycera</taxon>
        <taxon>Muscomorpha</taxon>
        <taxon>Hippoboscoidea</taxon>
        <taxon>Glossinidae</taxon>
        <taxon>Glossina</taxon>
    </lineage>
</organism>
<evidence type="ECO:0000313" key="2">
    <source>
        <dbReference type="EnsemblMetazoa" id="GAUT026703-PA"/>
    </source>
</evidence>
<keyword evidence="3" id="KW-1185">Reference proteome</keyword>
<protein>
    <submittedName>
        <fullName evidence="2">Uncharacterized protein</fullName>
    </submittedName>
</protein>
<proteinExistence type="predicted"/>
<feature type="transmembrane region" description="Helical" evidence="1">
    <location>
        <begin position="53"/>
        <end position="73"/>
    </location>
</feature>
<name>A0A1A9V5J7_GLOAU</name>
<reference evidence="2" key="1">
    <citation type="submission" date="2020-05" db="UniProtKB">
        <authorList>
            <consortium name="EnsemblMetazoa"/>
        </authorList>
    </citation>
    <scope>IDENTIFICATION</scope>
    <source>
        <strain evidence="2">TTRI</strain>
    </source>
</reference>